<proteinExistence type="predicted"/>
<reference evidence="2 3" key="1">
    <citation type="submission" date="2019-02" db="EMBL/GenBank/DDBJ databases">
        <title>Deep-cultivation of Planctomycetes and their phenomic and genomic characterization uncovers novel biology.</title>
        <authorList>
            <person name="Wiegand S."/>
            <person name="Jogler M."/>
            <person name="Boedeker C."/>
            <person name="Pinto D."/>
            <person name="Vollmers J."/>
            <person name="Rivas-Marin E."/>
            <person name="Kohn T."/>
            <person name="Peeters S.H."/>
            <person name="Heuer A."/>
            <person name="Rast P."/>
            <person name="Oberbeckmann S."/>
            <person name="Bunk B."/>
            <person name="Jeske O."/>
            <person name="Meyerdierks A."/>
            <person name="Storesund J.E."/>
            <person name="Kallscheuer N."/>
            <person name="Luecker S."/>
            <person name="Lage O.M."/>
            <person name="Pohl T."/>
            <person name="Merkel B.J."/>
            <person name="Hornburger P."/>
            <person name="Mueller R.-W."/>
            <person name="Bruemmer F."/>
            <person name="Labrenz M."/>
            <person name="Spormann A.M."/>
            <person name="Op den Camp H."/>
            <person name="Overmann J."/>
            <person name="Amann R."/>
            <person name="Jetten M.S.M."/>
            <person name="Mascher T."/>
            <person name="Medema M.H."/>
            <person name="Devos D.P."/>
            <person name="Kaster A.-K."/>
            <person name="Ovreas L."/>
            <person name="Rohde M."/>
            <person name="Galperin M.Y."/>
            <person name="Jogler C."/>
        </authorList>
    </citation>
    <scope>NUCLEOTIDE SEQUENCE [LARGE SCALE GENOMIC DNA]</scope>
    <source>
        <strain evidence="2 3">Mal4</strain>
    </source>
</reference>
<protein>
    <submittedName>
        <fullName evidence="2">Uncharacterized protein</fullName>
    </submittedName>
</protein>
<feature type="chain" id="PRO_5021774530" evidence="1">
    <location>
        <begin position="33"/>
        <end position="187"/>
    </location>
</feature>
<evidence type="ECO:0000313" key="3">
    <source>
        <dbReference type="Proteomes" id="UP000320496"/>
    </source>
</evidence>
<dbReference type="OrthoDB" id="239433at2"/>
<dbReference type="KEGG" id="mri:Mal4_21720"/>
<dbReference type="EMBL" id="CP036275">
    <property type="protein sequence ID" value="QDU37855.1"/>
    <property type="molecule type" value="Genomic_DNA"/>
</dbReference>
<keyword evidence="3" id="KW-1185">Reference proteome</keyword>
<evidence type="ECO:0000313" key="2">
    <source>
        <dbReference type="EMBL" id="QDU37855.1"/>
    </source>
</evidence>
<dbReference type="RefSeq" id="WP_145369108.1">
    <property type="nucleotide sequence ID" value="NZ_CP036275.1"/>
</dbReference>
<feature type="signal peptide" evidence="1">
    <location>
        <begin position="1"/>
        <end position="32"/>
    </location>
</feature>
<keyword evidence="1" id="KW-0732">Signal</keyword>
<dbReference type="AlphaFoldDB" id="A0A517Z5W7"/>
<name>A0A517Z5W7_9PLAN</name>
<accession>A0A517Z5W7</accession>
<sequence precursor="true">MQQLLSTRTGSRRWLGGIAAASTLALLTFASAPNGTTIAQDAEWDPTYGYHAEEWYDPSDWFDADEGVDYENDYYGSYFDDGDDRFGADPYGDTDDRFVDDYFEEETDDYEYDSVYDEPNSVYEELGEYEYDSYGSNYDANDYLEEYGRSPYVGPEMPYTETEWPAHYYTTDWYDEDSDFDAWWSGL</sequence>
<evidence type="ECO:0000256" key="1">
    <source>
        <dbReference type="SAM" id="SignalP"/>
    </source>
</evidence>
<gene>
    <name evidence="2" type="ORF">Mal4_21720</name>
</gene>
<dbReference type="Proteomes" id="UP000320496">
    <property type="component" value="Chromosome"/>
</dbReference>
<organism evidence="2 3">
    <name type="scientific">Maioricimonas rarisocia</name>
    <dbReference type="NCBI Taxonomy" id="2528026"/>
    <lineage>
        <taxon>Bacteria</taxon>
        <taxon>Pseudomonadati</taxon>
        <taxon>Planctomycetota</taxon>
        <taxon>Planctomycetia</taxon>
        <taxon>Planctomycetales</taxon>
        <taxon>Planctomycetaceae</taxon>
        <taxon>Maioricimonas</taxon>
    </lineage>
</organism>